<dbReference type="EMBL" id="CP020814">
    <property type="protein sequence ID" value="ARK31842.1"/>
    <property type="molecule type" value="Genomic_DNA"/>
</dbReference>
<dbReference type="InterPro" id="IPR009057">
    <property type="entry name" value="Homeodomain-like_sf"/>
</dbReference>
<evidence type="ECO:0000313" key="7">
    <source>
        <dbReference type="Proteomes" id="UP000193006"/>
    </source>
</evidence>
<evidence type="ECO:0000256" key="1">
    <source>
        <dbReference type="ARBA" id="ARBA00022741"/>
    </source>
</evidence>
<dbReference type="Pfam" id="PF02954">
    <property type="entry name" value="HTH_8"/>
    <property type="match status" value="1"/>
</dbReference>
<keyword evidence="4" id="KW-0804">Transcription</keyword>
<proteinExistence type="predicted"/>
<dbReference type="GO" id="GO:0005524">
    <property type="term" value="F:ATP binding"/>
    <property type="evidence" value="ECO:0007669"/>
    <property type="project" value="UniProtKB-KW"/>
</dbReference>
<keyword evidence="2" id="KW-0067">ATP-binding</keyword>
<dbReference type="InterPro" id="IPR002197">
    <property type="entry name" value="HTH_Fis"/>
</dbReference>
<dbReference type="InterPro" id="IPR058031">
    <property type="entry name" value="AAA_lid_NorR"/>
</dbReference>
<dbReference type="SUPFAM" id="SSF52540">
    <property type="entry name" value="P-loop containing nucleoside triphosphate hydrolases"/>
    <property type="match status" value="1"/>
</dbReference>
<dbReference type="InterPro" id="IPR002078">
    <property type="entry name" value="Sigma_54_int"/>
</dbReference>
<feature type="domain" description="Sigma-54 factor interaction" evidence="5">
    <location>
        <begin position="1"/>
        <end position="134"/>
    </location>
</feature>
<evidence type="ECO:0000259" key="5">
    <source>
        <dbReference type="PROSITE" id="PS50045"/>
    </source>
</evidence>
<dbReference type="PRINTS" id="PR01590">
    <property type="entry name" value="HTHFIS"/>
</dbReference>
<dbReference type="PANTHER" id="PTHR32071:SF74">
    <property type="entry name" value="TRANSCRIPTIONAL ACTIVATOR ROCR"/>
    <property type="match status" value="1"/>
</dbReference>
<protein>
    <submittedName>
        <fullName evidence="6">Arginine utilization regulatory protein RocR</fullName>
    </submittedName>
</protein>
<sequence length="215" mass="25255">MFLDEINSLNYYLQVKLLKAIEEKTIRRIGGKKNISLDIRVISATNEDPDTLVEEKKLREDLFYRLGVVQINLPTLLERKDDIEVLLKFYIDFYNRHMNMTIHAVDDEVLASFYRYHWPGNVRELKNAVETAYNHVSSTVITLEDIPDRIRNNQKSTRVSQPTLTGTLKECVDRYEKDIIENELEKANGVIAETARRLGLSKQSLKYKLEKYRMR</sequence>
<dbReference type="Proteomes" id="UP000193006">
    <property type="component" value="Chromosome"/>
</dbReference>
<dbReference type="InterPro" id="IPR025944">
    <property type="entry name" value="Sigma_54_int_dom_CS"/>
</dbReference>
<dbReference type="SUPFAM" id="SSF46689">
    <property type="entry name" value="Homeodomain-like"/>
    <property type="match status" value="1"/>
</dbReference>
<dbReference type="Gene3D" id="1.10.10.60">
    <property type="entry name" value="Homeodomain-like"/>
    <property type="match status" value="1"/>
</dbReference>
<dbReference type="PROSITE" id="PS50045">
    <property type="entry name" value="SIGMA54_INTERACT_4"/>
    <property type="match status" value="1"/>
</dbReference>
<dbReference type="Gene3D" id="1.10.8.60">
    <property type="match status" value="1"/>
</dbReference>
<dbReference type="KEGG" id="bkw:BkAM31D_19490"/>
<dbReference type="PANTHER" id="PTHR32071">
    <property type="entry name" value="TRANSCRIPTIONAL REGULATORY PROTEIN"/>
    <property type="match status" value="1"/>
</dbReference>
<keyword evidence="3" id="KW-0805">Transcription regulation</keyword>
<dbReference type="PROSITE" id="PS00688">
    <property type="entry name" value="SIGMA54_INTERACT_3"/>
    <property type="match status" value="1"/>
</dbReference>
<accession>A0A1X9MLQ0</accession>
<evidence type="ECO:0000256" key="2">
    <source>
        <dbReference type="ARBA" id="ARBA00022840"/>
    </source>
</evidence>
<dbReference type="Gene3D" id="3.40.50.300">
    <property type="entry name" value="P-loop containing nucleotide triphosphate hydrolases"/>
    <property type="match status" value="1"/>
</dbReference>
<dbReference type="STRING" id="199441.BkAM31D_19490"/>
<dbReference type="InterPro" id="IPR027417">
    <property type="entry name" value="P-loop_NTPase"/>
</dbReference>
<evidence type="ECO:0000256" key="3">
    <source>
        <dbReference type="ARBA" id="ARBA00023015"/>
    </source>
</evidence>
<reference evidence="6 7" key="1">
    <citation type="submission" date="2017-04" db="EMBL/GenBank/DDBJ databases">
        <title>Bacillus krulwichiae AM31D Genome sequencing and assembly.</title>
        <authorList>
            <person name="Krulwich T.A."/>
            <person name="Anastor L."/>
            <person name="Ehrlich R."/>
            <person name="Ehrlich G.D."/>
            <person name="Janto B."/>
        </authorList>
    </citation>
    <scope>NUCLEOTIDE SEQUENCE [LARGE SCALE GENOMIC DNA]</scope>
    <source>
        <strain evidence="6 7">AM31D</strain>
    </source>
</reference>
<dbReference type="AlphaFoldDB" id="A0A1X9MLQ0"/>
<keyword evidence="7" id="KW-1185">Reference proteome</keyword>
<gene>
    <name evidence="6" type="primary">rocR_4</name>
    <name evidence="6" type="ORF">BkAM31D_19490</name>
</gene>
<organism evidence="6 7">
    <name type="scientific">Halalkalibacter krulwichiae</name>
    <dbReference type="NCBI Taxonomy" id="199441"/>
    <lineage>
        <taxon>Bacteria</taxon>
        <taxon>Bacillati</taxon>
        <taxon>Bacillota</taxon>
        <taxon>Bacilli</taxon>
        <taxon>Bacillales</taxon>
        <taxon>Bacillaceae</taxon>
        <taxon>Halalkalibacter</taxon>
    </lineage>
</organism>
<dbReference type="Pfam" id="PF25601">
    <property type="entry name" value="AAA_lid_14"/>
    <property type="match status" value="1"/>
</dbReference>
<dbReference type="Pfam" id="PF00158">
    <property type="entry name" value="Sigma54_activat"/>
    <property type="match status" value="1"/>
</dbReference>
<evidence type="ECO:0000256" key="4">
    <source>
        <dbReference type="ARBA" id="ARBA00023163"/>
    </source>
</evidence>
<keyword evidence="1" id="KW-0547">Nucleotide-binding</keyword>
<dbReference type="GO" id="GO:0043565">
    <property type="term" value="F:sequence-specific DNA binding"/>
    <property type="evidence" value="ECO:0007669"/>
    <property type="project" value="InterPro"/>
</dbReference>
<evidence type="ECO:0000313" key="6">
    <source>
        <dbReference type="EMBL" id="ARK31842.1"/>
    </source>
</evidence>
<dbReference type="GO" id="GO:0006355">
    <property type="term" value="P:regulation of DNA-templated transcription"/>
    <property type="evidence" value="ECO:0007669"/>
    <property type="project" value="InterPro"/>
</dbReference>
<name>A0A1X9MLQ0_9BACI</name>